<accession>A0AAV7KDL6</accession>
<evidence type="ECO:0000256" key="1">
    <source>
        <dbReference type="SAM" id="Phobius"/>
    </source>
</evidence>
<evidence type="ECO:0008006" key="4">
    <source>
        <dbReference type="Google" id="ProtNLM"/>
    </source>
</evidence>
<protein>
    <recommendedName>
        <fullName evidence="4">Ig-like domain-containing protein</fullName>
    </recommendedName>
</protein>
<comment type="caution">
    <text evidence="2">The sequence shown here is derived from an EMBL/GenBank/DDBJ whole genome shotgun (WGS) entry which is preliminary data.</text>
</comment>
<keyword evidence="3" id="KW-1185">Reference proteome</keyword>
<proteinExistence type="predicted"/>
<reference evidence="2 3" key="1">
    <citation type="journal article" date="2023" name="BMC Biol.">
        <title>The compact genome of the sponge Oopsacas minuta (Hexactinellida) is lacking key metazoan core genes.</title>
        <authorList>
            <person name="Santini S."/>
            <person name="Schenkelaars Q."/>
            <person name="Jourda C."/>
            <person name="Duchesne M."/>
            <person name="Belahbib H."/>
            <person name="Rocher C."/>
            <person name="Selva M."/>
            <person name="Riesgo A."/>
            <person name="Vervoort M."/>
            <person name="Leys S.P."/>
            <person name="Kodjabachian L."/>
            <person name="Le Bivic A."/>
            <person name="Borchiellini C."/>
            <person name="Claverie J.M."/>
            <person name="Renard E."/>
        </authorList>
    </citation>
    <scope>NUCLEOTIDE SEQUENCE [LARGE SCALE GENOMIC DNA]</scope>
    <source>
        <strain evidence="2">SPO-2</strain>
    </source>
</reference>
<feature type="transmembrane region" description="Helical" evidence="1">
    <location>
        <begin position="189"/>
        <end position="210"/>
    </location>
</feature>
<sequence length="241" mass="27087">MTSSGVYNLLSGYEMFYTDTTLICATSDTTVPQWSYVGIPSGATYSITASVFGPSITTVAAQSRQYSYTKGADSPDIQLLCTYSINRTFPFMKWSSFENPVVLNNVPYQESDTFDCTFVSAIILSVDLLVQGPPEITLSSTPDTTYSLLPTATDSNRENMPVLSVNVMLQTNLIGKWLKLDGSYIDGNVIEFIVFTVDLVGIYQFSVIYWEIRKKQQYRSIFLQSAPALEWSKFQYYNNIF</sequence>
<organism evidence="2 3">
    <name type="scientific">Oopsacas minuta</name>
    <dbReference type="NCBI Taxonomy" id="111878"/>
    <lineage>
        <taxon>Eukaryota</taxon>
        <taxon>Metazoa</taxon>
        <taxon>Porifera</taxon>
        <taxon>Hexactinellida</taxon>
        <taxon>Hexasterophora</taxon>
        <taxon>Lyssacinosida</taxon>
        <taxon>Leucopsacidae</taxon>
        <taxon>Oopsacas</taxon>
    </lineage>
</organism>
<dbReference type="EMBL" id="JAKMXF010000067">
    <property type="protein sequence ID" value="KAI6658955.1"/>
    <property type="molecule type" value="Genomic_DNA"/>
</dbReference>
<keyword evidence="1" id="KW-1133">Transmembrane helix</keyword>
<keyword evidence="1" id="KW-0812">Transmembrane</keyword>
<evidence type="ECO:0000313" key="3">
    <source>
        <dbReference type="Proteomes" id="UP001165289"/>
    </source>
</evidence>
<dbReference type="AlphaFoldDB" id="A0AAV7KDL6"/>
<keyword evidence="1" id="KW-0472">Membrane</keyword>
<name>A0AAV7KDL6_9METZ</name>
<gene>
    <name evidence="2" type="ORF">LOD99_10857</name>
</gene>
<dbReference type="Proteomes" id="UP001165289">
    <property type="component" value="Unassembled WGS sequence"/>
</dbReference>
<evidence type="ECO:0000313" key="2">
    <source>
        <dbReference type="EMBL" id="KAI6658955.1"/>
    </source>
</evidence>